<dbReference type="EMBL" id="APVH01000005">
    <property type="protein sequence ID" value="EPX86014.1"/>
    <property type="molecule type" value="Genomic_DNA"/>
</dbReference>
<gene>
    <name evidence="2" type="ORF">Salmuc_00830</name>
</gene>
<dbReference type="eggNOG" id="COG0510">
    <property type="taxonomic scope" value="Bacteria"/>
</dbReference>
<evidence type="ECO:0000313" key="2">
    <source>
        <dbReference type="EMBL" id="EPX86014.1"/>
    </source>
</evidence>
<protein>
    <submittedName>
        <fullName evidence="2">Choline kinase</fullName>
        <ecNumber evidence="2">2.7.1.32</ecNumber>
    </submittedName>
</protein>
<name>S9SI54_9RHOB</name>
<keyword evidence="2" id="KW-0418">Kinase</keyword>
<feature type="domain" description="Aminoglycoside phosphotransferase" evidence="1">
    <location>
        <begin position="48"/>
        <end position="245"/>
    </location>
</feature>
<dbReference type="EC" id="2.7.1.32" evidence="2"/>
<evidence type="ECO:0000259" key="1">
    <source>
        <dbReference type="Pfam" id="PF01636"/>
    </source>
</evidence>
<keyword evidence="2" id="KW-0808">Transferase</keyword>
<dbReference type="OrthoDB" id="179763at2"/>
<dbReference type="SUPFAM" id="SSF56112">
    <property type="entry name" value="Protein kinase-like (PK-like)"/>
    <property type="match status" value="1"/>
</dbReference>
<dbReference type="InterPro" id="IPR011009">
    <property type="entry name" value="Kinase-like_dom_sf"/>
</dbReference>
<proteinExistence type="predicted"/>
<dbReference type="AlphaFoldDB" id="S9SI54"/>
<dbReference type="GO" id="GO:0004103">
    <property type="term" value="F:choline kinase activity"/>
    <property type="evidence" value="ECO:0007669"/>
    <property type="project" value="UniProtKB-EC"/>
</dbReference>
<reference evidence="3" key="1">
    <citation type="journal article" date="2014" name="Stand. Genomic Sci.">
        <title>Genome sequence of the exopolysaccharide-producing Salipiger mucosus type strain (DSM 16094(T)), a moderately halophilic member of the Roseobacter clade.</title>
        <authorList>
            <person name="Riedel T."/>
            <person name="Spring S."/>
            <person name="Fiebig A."/>
            <person name="Petersen J."/>
            <person name="Kyrpides N.C."/>
            <person name="Goker M."/>
            <person name="Klenk H.P."/>
        </authorList>
    </citation>
    <scope>NUCLEOTIDE SEQUENCE [LARGE SCALE GENOMIC DNA]</scope>
    <source>
        <strain evidence="3">DSM 16094</strain>
    </source>
</reference>
<dbReference type="Gene3D" id="3.90.1200.10">
    <property type="match status" value="1"/>
</dbReference>
<evidence type="ECO:0000313" key="3">
    <source>
        <dbReference type="Proteomes" id="UP000015347"/>
    </source>
</evidence>
<accession>S9SI54</accession>
<organism evidence="2 3">
    <name type="scientific">Salipiger mucosus DSM 16094</name>
    <dbReference type="NCBI Taxonomy" id="1123237"/>
    <lineage>
        <taxon>Bacteria</taxon>
        <taxon>Pseudomonadati</taxon>
        <taxon>Pseudomonadota</taxon>
        <taxon>Alphaproteobacteria</taxon>
        <taxon>Rhodobacterales</taxon>
        <taxon>Roseobacteraceae</taxon>
        <taxon>Salipiger</taxon>
    </lineage>
</organism>
<dbReference type="Proteomes" id="UP000015347">
    <property type="component" value="Unassembled WGS sequence"/>
</dbReference>
<dbReference type="STRING" id="1123237.Salmuc_00830"/>
<keyword evidence="3" id="KW-1185">Reference proteome</keyword>
<comment type="caution">
    <text evidence="2">The sequence shown here is derived from an EMBL/GenBank/DDBJ whole genome shotgun (WGS) entry which is preliminary data.</text>
</comment>
<dbReference type="Pfam" id="PF01636">
    <property type="entry name" value="APH"/>
    <property type="match status" value="1"/>
</dbReference>
<dbReference type="InterPro" id="IPR002575">
    <property type="entry name" value="Aminoglycoside_PTrfase"/>
</dbReference>
<sequence length="309" mass="33411">MSAVVTDEMMQEAIRAAGLPVEGARPGPAALASPSYMALESRSALAGDAFVKRIHPEMREWFDLGTAMQAAVAAGEAGAGPRVLWHDAEMGAIAMEALGEGWVTGRQHHLQDAGTVTAIVAAMKCLHGGAAVAARFDPFARIDAVIEAHGKAGIALPDDFLWLRRVIAQIEPLTEGAALAPCRNDGSSSNVMLGPEGQVMLVDYDRAGMNDPLYDLGCLLAEMTDLESDMEAGFAAYTGGFDRAAFARARLWSHVDDMLHALWARLMAHRSERGAVEWLKYGEWRLLRLRMCLQHPTFEEKLRITGEAA</sequence>
<dbReference type="HOGENOM" id="CLU_055115_0_0_5"/>
<dbReference type="RefSeq" id="WP_020040792.1">
    <property type="nucleotide sequence ID" value="NZ_KE557273.1"/>
</dbReference>